<dbReference type="KEGG" id="xcl:G4Z02_05655"/>
<protein>
    <recommendedName>
        <fullName evidence="4">Lipocalin-like domain-containing protein</fullName>
    </recommendedName>
</protein>
<keyword evidence="3" id="KW-1185">Reference proteome</keyword>
<accession>A0A7L7KTG2</accession>
<dbReference type="EMBL" id="CP048914">
    <property type="protein sequence ID" value="QMS85254.1"/>
    <property type="molecule type" value="Genomic_DNA"/>
</dbReference>
<dbReference type="NCBIfam" id="NF038094">
    <property type="entry name" value="CueP_fam"/>
    <property type="match status" value="1"/>
</dbReference>
<feature type="signal peptide" evidence="1">
    <location>
        <begin position="1"/>
        <end position="21"/>
    </location>
</feature>
<reference evidence="2 3" key="1">
    <citation type="submission" date="2020-02" db="EMBL/GenBank/DDBJ databases">
        <authorList>
            <person name="Zheng R.K."/>
            <person name="Sun C.M."/>
        </authorList>
    </citation>
    <scope>NUCLEOTIDE SEQUENCE [LARGE SCALE GENOMIC DNA]</scope>
    <source>
        <strain evidence="3">zrk13</strain>
    </source>
</reference>
<keyword evidence="1" id="KW-0732">Signal</keyword>
<dbReference type="InterPro" id="IPR047808">
    <property type="entry name" value="CueP-like"/>
</dbReference>
<dbReference type="PROSITE" id="PS51257">
    <property type="entry name" value="PROKAR_LIPOPROTEIN"/>
    <property type="match status" value="1"/>
</dbReference>
<dbReference type="AlphaFoldDB" id="A0A7L7KTG2"/>
<gene>
    <name evidence="2" type="ORF">G4Z02_05655</name>
</gene>
<feature type="chain" id="PRO_5029723295" description="Lipocalin-like domain-containing protein" evidence="1">
    <location>
        <begin position="22"/>
        <end position="177"/>
    </location>
</feature>
<sequence length="177" mass="19237">MKKIILIVTVLLVTLTLSACSSNNDLASVGLEGMSGKEILMGVADGSIEVEGFGLSVYDDELVVILDDTRISVDMPEDEFYLSVAPFIDTTHECAFHSATGCRGEMKQEEFHVEFIDLDGNIIVSESMMSMSNGFIDLWLPRDLEGTLTITQGDLTAVKLISTEAGEPTCETTMQLT</sequence>
<dbReference type="Proteomes" id="UP000514720">
    <property type="component" value="Chromosome"/>
</dbReference>
<dbReference type="RefSeq" id="WP_258877042.1">
    <property type="nucleotide sequence ID" value="NZ_CP048914.1"/>
</dbReference>
<evidence type="ECO:0000313" key="2">
    <source>
        <dbReference type="EMBL" id="QMS85254.1"/>
    </source>
</evidence>
<organism evidence="2 3">
    <name type="scientific">Candidatus Xianfuyuplasma coldseepsis</name>
    <dbReference type="NCBI Taxonomy" id="2782163"/>
    <lineage>
        <taxon>Bacteria</taxon>
        <taxon>Bacillati</taxon>
        <taxon>Mycoplasmatota</taxon>
        <taxon>Mollicutes</taxon>
        <taxon>Candidatus Izemoplasmatales</taxon>
        <taxon>Candidatus Izemoplasmataceae</taxon>
        <taxon>Candidatus Xianfuyuplasma</taxon>
    </lineage>
</organism>
<proteinExistence type="predicted"/>
<evidence type="ECO:0000313" key="3">
    <source>
        <dbReference type="Proteomes" id="UP000514720"/>
    </source>
</evidence>
<evidence type="ECO:0008006" key="4">
    <source>
        <dbReference type="Google" id="ProtNLM"/>
    </source>
</evidence>
<dbReference type="Gene3D" id="2.60.40.3700">
    <property type="match status" value="1"/>
</dbReference>
<evidence type="ECO:0000256" key="1">
    <source>
        <dbReference type="SAM" id="SignalP"/>
    </source>
</evidence>
<dbReference type="Pfam" id="PF21172">
    <property type="entry name" value="CueP"/>
    <property type="match status" value="1"/>
</dbReference>
<name>A0A7L7KTG2_9MOLU</name>